<dbReference type="SUPFAM" id="SSF101148">
    <property type="entry name" value="Plant invertase/pectin methylesterase inhibitor"/>
    <property type="match status" value="1"/>
</dbReference>
<feature type="compositionally biased region" description="Acidic residues" evidence="2">
    <location>
        <begin position="123"/>
        <end position="135"/>
    </location>
</feature>
<keyword evidence="1 3" id="KW-0732">Signal</keyword>
<dbReference type="NCBIfam" id="TIGR01614">
    <property type="entry name" value="PME_inhib"/>
    <property type="match status" value="1"/>
</dbReference>
<dbReference type="GO" id="GO:0004857">
    <property type="term" value="F:enzyme inhibitor activity"/>
    <property type="evidence" value="ECO:0007669"/>
    <property type="project" value="InterPro"/>
</dbReference>
<feature type="compositionally biased region" description="Basic residues" evidence="2">
    <location>
        <begin position="160"/>
        <end position="170"/>
    </location>
</feature>
<evidence type="ECO:0000256" key="1">
    <source>
        <dbReference type="ARBA" id="ARBA00022729"/>
    </source>
</evidence>
<feature type="region of interest" description="Disordered" evidence="2">
    <location>
        <begin position="39"/>
        <end position="303"/>
    </location>
</feature>
<dbReference type="Gene3D" id="1.20.140.40">
    <property type="entry name" value="Invertase/pectin methylesterase inhibitor family protein"/>
    <property type="match status" value="1"/>
</dbReference>
<proteinExistence type="predicted"/>
<reference evidence="5" key="2">
    <citation type="submission" date="2018-05" db="EMBL/GenBank/DDBJ databases">
        <title>OgluRS3 (Oryza glumaepatula Reference Sequence Version 3).</title>
        <authorList>
            <person name="Zhang J."/>
            <person name="Kudrna D."/>
            <person name="Lee S."/>
            <person name="Talag J."/>
            <person name="Welchert J."/>
            <person name="Wing R.A."/>
        </authorList>
    </citation>
    <scope>NUCLEOTIDE SEQUENCE [LARGE SCALE GENOMIC DNA]</scope>
</reference>
<dbReference type="Gramene" id="OGLUM11G21950.1">
    <property type="protein sequence ID" value="OGLUM11G21950.1"/>
    <property type="gene ID" value="OGLUM11G21950"/>
</dbReference>
<evidence type="ECO:0000256" key="2">
    <source>
        <dbReference type="SAM" id="MobiDB-lite"/>
    </source>
</evidence>
<dbReference type="Proteomes" id="UP000026961">
    <property type="component" value="Chromosome 11"/>
</dbReference>
<feature type="compositionally biased region" description="Basic and acidic residues" evidence="2">
    <location>
        <begin position="203"/>
        <end position="212"/>
    </location>
</feature>
<evidence type="ECO:0000313" key="5">
    <source>
        <dbReference type="EnsemblPlants" id="OGLUM11G21950.1"/>
    </source>
</evidence>
<evidence type="ECO:0000259" key="4">
    <source>
        <dbReference type="SMART" id="SM00856"/>
    </source>
</evidence>
<dbReference type="eggNOG" id="ENOG502SUQX">
    <property type="taxonomic scope" value="Eukaryota"/>
</dbReference>
<keyword evidence="6" id="KW-1185">Reference proteome</keyword>
<sequence length="466" mass="49271">MSPRIPTRANLALAALLILLTVAATTVPLASAKCIAKNKPEGEEGEPGGAGAGAVHASPEKKPGSTGGLTTLSVGESVPEIKKDSSDDGAAVNESKKPKTSGGLTTLSVDDSQAEPADSIAEPVEDGTDDGEDEQEEKKKKKKKSKSKSSDDDDDDDAKKKSKKKPKTKPKNSDDDEDDKKKSKKKPKNPDDDEDDKKKSKSKSSDEDNDGAKKKKKKKSKGKSSDEEDDEKPKKKSKSKSKSSSSDEEDEKKSKSESQAAAEKSAAKPKEEDEEGGSASASASTSAPKNEHHSGTMSLPDPDMIAQPVMQALNPVVKALCGKTDHADLCESSIGQLPQQPPAQLDDIGVLRLSMNALRAKVQEAISVATNRMGAASGDEVSKDAMDDCLQMYDDMKSNLDSADAALKKGDKDTAHTMLDSARTDVDTCEDGFSEREGLKPIMGDLDKILAELSSNTIAIASAIIE</sequence>
<dbReference type="SMART" id="SM00856">
    <property type="entry name" value="PMEI"/>
    <property type="match status" value="1"/>
</dbReference>
<dbReference type="InterPro" id="IPR006501">
    <property type="entry name" value="Pectinesterase_inhib_dom"/>
</dbReference>
<dbReference type="InterPro" id="IPR051955">
    <property type="entry name" value="PME_Inhibitor"/>
</dbReference>
<name>A0A0E0BM50_9ORYZ</name>
<feature type="compositionally biased region" description="Low complexity" evidence="2">
    <location>
        <begin position="278"/>
        <end position="287"/>
    </location>
</feature>
<dbReference type="InterPro" id="IPR035513">
    <property type="entry name" value="Invertase/methylesterase_inhib"/>
</dbReference>
<feature type="domain" description="Pectinesterase inhibitor" evidence="4">
    <location>
        <begin position="312"/>
        <end position="460"/>
    </location>
</feature>
<dbReference type="EnsemblPlants" id="OGLUM11G21950.1">
    <property type="protein sequence ID" value="OGLUM11G21950.1"/>
    <property type="gene ID" value="OGLUM11G21950"/>
</dbReference>
<organism evidence="5">
    <name type="scientific">Oryza glumipatula</name>
    <dbReference type="NCBI Taxonomy" id="40148"/>
    <lineage>
        <taxon>Eukaryota</taxon>
        <taxon>Viridiplantae</taxon>
        <taxon>Streptophyta</taxon>
        <taxon>Embryophyta</taxon>
        <taxon>Tracheophyta</taxon>
        <taxon>Spermatophyta</taxon>
        <taxon>Magnoliopsida</taxon>
        <taxon>Liliopsida</taxon>
        <taxon>Poales</taxon>
        <taxon>Poaceae</taxon>
        <taxon>BOP clade</taxon>
        <taxon>Oryzoideae</taxon>
        <taxon>Oryzeae</taxon>
        <taxon>Oryzinae</taxon>
        <taxon>Oryza</taxon>
    </lineage>
</organism>
<dbReference type="HOGENOM" id="CLU_027993_0_0_1"/>
<dbReference type="Pfam" id="PF04043">
    <property type="entry name" value="PMEI"/>
    <property type="match status" value="1"/>
</dbReference>
<dbReference type="PANTHER" id="PTHR31080:SF68">
    <property type="entry name" value="PLANT INVERTASE_PECTIN METHYLESTERASE INHIBITOR SUPERFAMILY PROTEIN"/>
    <property type="match status" value="1"/>
</dbReference>
<accession>A0A0E0BM50</accession>
<dbReference type="AlphaFoldDB" id="A0A0E0BM50"/>
<protein>
    <recommendedName>
        <fullName evidence="4">Pectinesterase inhibitor domain-containing protein</fullName>
    </recommendedName>
</protein>
<evidence type="ECO:0000256" key="3">
    <source>
        <dbReference type="SAM" id="SignalP"/>
    </source>
</evidence>
<dbReference type="FunFam" id="1.20.140.40:FF:000003">
    <property type="entry name" value="Invertase/pectin methylesterase inhibitor family protein"/>
    <property type="match status" value="1"/>
</dbReference>
<feature type="signal peptide" evidence="3">
    <location>
        <begin position="1"/>
        <end position="32"/>
    </location>
</feature>
<feature type="compositionally biased region" description="Basic residues" evidence="2">
    <location>
        <begin position="213"/>
        <end position="222"/>
    </location>
</feature>
<feature type="chain" id="PRO_5002354890" description="Pectinesterase inhibitor domain-containing protein" evidence="3">
    <location>
        <begin position="33"/>
        <end position="466"/>
    </location>
</feature>
<feature type="compositionally biased region" description="Polar residues" evidence="2">
    <location>
        <begin position="102"/>
        <end position="111"/>
    </location>
</feature>
<evidence type="ECO:0000313" key="6">
    <source>
        <dbReference type="Proteomes" id="UP000026961"/>
    </source>
</evidence>
<dbReference type="CDD" id="cd15800">
    <property type="entry name" value="PMEI-like_2"/>
    <property type="match status" value="1"/>
</dbReference>
<dbReference type="PANTHER" id="PTHR31080">
    <property type="entry name" value="PECTINESTERASE INHIBITOR-LIKE"/>
    <property type="match status" value="1"/>
</dbReference>
<reference evidence="5" key="1">
    <citation type="submission" date="2015-04" db="UniProtKB">
        <authorList>
            <consortium name="EnsemblPlants"/>
        </authorList>
    </citation>
    <scope>IDENTIFICATION</scope>
</reference>